<proteinExistence type="predicted"/>
<organism evidence="2 3">
    <name type="scientific">Curtobacterium citri</name>
    <dbReference type="NCBI Taxonomy" id="3055139"/>
    <lineage>
        <taxon>Bacteria</taxon>
        <taxon>Bacillati</taxon>
        <taxon>Actinomycetota</taxon>
        <taxon>Actinomycetes</taxon>
        <taxon>Micrococcales</taxon>
        <taxon>Microbacteriaceae</taxon>
        <taxon>Curtobacterium</taxon>
    </lineage>
</organism>
<gene>
    <name evidence="2" type="ORF">QUG92_15675</name>
</gene>
<sequence>MKNLSGAQRWVAASLTLTAICLVVGLIAVIVGASNLDGWCQVGATGTDGAQTWEGCTKDTSSLWWGGALTALGLVLAGLTCLAGAIVWALERPPADR</sequence>
<protein>
    <recommendedName>
        <fullName evidence="4">Transmembrane protein</fullName>
    </recommendedName>
</protein>
<evidence type="ECO:0008006" key="4">
    <source>
        <dbReference type="Google" id="ProtNLM"/>
    </source>
</evidence>
<keyword evidence="1" id="KW-1133">Transmembrane helix</keyword>
<accession>A0ABT7TAF9</accession>
<feature type="transmembrane region" description="Helical" evidence="1">
    <location>
        <begin position="63"/>
        <end position="90"/>
    </location>
</feature>
<dbReference type="EMBL" id="JAUCML010000013">
    <property type="protein sequence ID" value="MDM7886550.1"/>
    <property type="molecule type" value="Genomic_DNA"/>
</dbReference>
<dbReference type="Proteomes" id="UP001237823">
    <property type="component" value="Unassembled WGS sequence"/>
</dbReference>
<comment type="caution">
    <text evidence="2">The sequence shown here is derived from an EMBL/GenBank/DDBJ whole genome shotgun (WGS) entry which is preliminary data.</text>
</comment>
<dbReference type="RefSeq" id="WP_289459895.1">
    <property type="nucleotide sequence ID" value="NZ_JAUCML010000013.1"/>
</dbReference>
<keyword evidence="1" id="KW-0812">Transmembrane</keyword>
<evidence type="ECO:0000313" key="3">
    <source>
        <dbReference type="Proteomes" id="UP001237823"/>
    </source>
</evidence>
<reference evidence="2 3" key="1">
    <citation type="submission" date="2023-06" db="EMBL/GenBank/DDBJ databases">
        <authorList>
            <person name="Feng G."/>
            <person name="Li J."/>
            <person name="Zhu H."/>
        </authorList>
    </citation>
    <scope>NUCLEOTIDE SEQUENCE [LARGE SCALE GENOMIC DNA]</scope>
    <source>
        <strain evidence="2 3">RHCKG23</strain>
    </source>
</reference>
<feature type="transmembrane region" description="Helical" evidence="1">
    <location>
        <begin position="12"/>
        <end position="33"/>
    </location>
</feature>
<keyword evidence="3" id="KW-1185">Reference proteome</keyword>
<name>A0ABT7TAF9_9MICO</name>
<evidence type="ECO:0000313" key="2">
    <source>
        <dbReference type="EMBL" id="MDM7886550.1"/>
    </source>
</evidence>
<evidence type="ECO:0000256" key="1">
    <source>
        <dbReference type="SAM" id="Phobius"/>
    </source>
</evidence>
<keyword evidence="1" id="KW-0472">Membrane</keyword>